<dbReference type="OrthoDB" id="1095575at2"/>
<feature type="chain" id="PRO_5019502443" evidence="5">
    <location>
        <begin position="24"/>
        <end position="587"/>
    </location>
</feature>
<evidence type="ECO:0000256" key="1">
    <source>
        <dbReference type="ARBA" id="ARBA00004196"/>
    </source>
</evidence>
<keyword evidence="5" id="KW-0732">Signal</keyword>
<dbReference type="SUPFAM" id="SSF52833">
    <property type="entry name" value="Thioredoxin-like"/>
    <property type="match status" value="1"/>
</dbReference>
<keyword evidence="7" id="KW-0413">Isomerase</keyword>
<evidence type="ECO:0000256" key="4">
    <source>
        <dbReference type="ARBA" id="ARBA00023284"/>
    </source>
</evidence>
<dbReference type="PANTHER" id="PTHR42852">
    <property type="entry name" value="THIOL:DISULFIDE INTERCHANGE PROTEIN DSBE"/>
    <property type="match status" value="1"/>
</dbReference>
<dbReference type="InterPro" id="IPR013740">
    <property type="entry name" value="Redoxin"/>
</dbReference>
<organism evidence="7 8">
    <name type="scientific">Sphingobacterium detergens</name>
    <dbReference type="NCBI Taxonomy" id="1145106"/>
    <lineage>
        <taxon>Bacteria</taxon>
        <taxon>Pseudomonadati</taxon>
        <taxon>Bacteroidota</taxon>
        <taxon>Sphingobacteriia</taxon>
        <taxon>Sphingobacteriales</taxon>
        <taxon>Sphingobacteriaceae</taxon>
        <taxon>Sphingobacterium</taxon>
    </lineage>
</organism>
<dbReference type="GO" id="GO:0017004">
    <property type="term" value="P:cytochrome complex assembly"/>
    <property type="evidence" value="ECO:0007669"/>
    <property type="project" value="UniProtKB-KW"/>
</dbReference>
<keyword evidence="4" id="KW-0676">Redox-active center</keyword>
<protein>
    <submittedName>
        <fullName evidence="7">Thiol-disulfide isomerase/thioredoxin</fullName>
    </submittedName>
</protein>
<comment type="subcellular location">
    <subcellularLocation>
        <location evidence="1">Cell envelope</location>
    </subcellularLocation>
</comment>
<feature type="signal peptide" evidence="5">
    <location>
        <begin position="1"/>
        <end position="23"/>
    </location>
</feature>
<dbReference type="InterPro" id="IPR013766">
    <property type="entry name" value="Thioredoxin_domain"/>
</dbReference>
<dbReference type="EMBL" id="RAPY01000004">
    <property type="protein sequence ID" value="RKE46740.1"/>
    <property type="molecule type" value="Genomic_DNA"/>
</dbReference>
<evidence type="ECO:0000313" key="8">
    <source>
        <dbReference type="Proteomes" id="UP000286246"/>
    </source>
</evidence>
<gene>
    <name evidence="7" type="ORF">DFQ12_3893</name>
</gene>
<dbReference type="AlphaFoldDB" id="A0A420AQM3"/>
<dbReference type="InterPro" id="IPR036249">
    <property type="entry name" value="Thioredoxin-like_sf"/>
</dbReference>
<dbReference type="GO" id="GO:0030313">
    <property type="term" value="C:cell envelope"/>
    <property type="evidence" value="ECO:0007669"/>
    <property type="project" value="UniProtKB-SubCell"/>
</dbReference>
<evidence type="ECO:0000256" key="2">
    <source>
        <dbReference type="ARBA" id="ARBA00022748"/>
    </source>
</evidence>
<evidence type="ECO:0000313" key="7">
    <source>
        <dbReference type="EMBL" id="RKE46740.1"/>
    </source>
</evidence>
<evidence type="ECO:0000256" key="5">
    <source>
        <dbReference type="SAM" id="SignalP"/>
    </source>
</evidence>
<dbReference type="PROSITE" id="PS51352">
    <property type="entry name" value="THIOREDOXIN_2"/>
    <property type="match status" value="1"/>
</dbReference>
<dbReference type="Pfam" id="PF08534">
    <property type="entry name" value="Redoxin"/>
    <property type="match status" value="1"/>
</dbReference>
<dbReference type="GO" id="GO:0016853">
    <property type="term" value="F:isomerase activity"/>
    <property type="evidence" value="ECO:0007669"/>
    <property type="project" value="UniProtKB-KW"/>
</dbReference>
<evidence type="ECO:0000259" key="6">
    <source>
        <dbReference type="PROSITE" id="PS51352"/>
    </source>
</evidence>
<reference evidence="7 8" key="1">
    <citation type="submission" date="2018-09" db="EMBL/GenBank/DDBJ databases">
        <title>Genomic Encyclopedia of Type Strains, Phase III (KMG-III): the genomes of soil and plant-associated and newly described type strains.</title>
        <authorList>
            <person name="Whitman W."/>
        </authorList>
    </citation>
    <scope>NUCLEOTIDE SEQUENCE [LARGE SCALE GENOMIC DNA]</scope>
    <source>
        <strain evidence="7 8">CECT 7938</strain>
    </source>
</reference>
<keyword evidence="8" id="KW-1185">Reference proteome</keyword>
<dbReference type="GO" id="GO:0016491">
    <property type="term" value="F:oxidoreductase activity"/>
    <property type="evidence" value="ECO:0007669"/>
    <property type="project" value="InterPro"/>
</dbReference>
<dbReference type="RefSeq" id="WP_120260613.1">
    <property type="nucleotide sequence ID" value="NZ_RAPY01000004.1"/>
</dbReference>
<comment type="caution">
    <text evidence="7">The sequence shown here is derived from an EMBL/GenBank/DDBJ whole genome shotgun (WGS) entry which is preliminary data.</text>
</comment>
<dbReference type="InterPro" id="IPR017937">
    <property type="entry name" value="Thioredoxin_CS"/>
</dbReference>
<proteinExistence type="predicted"/>
<dbReference type="CDD" id="cd02966">
    <property type="entry name" value="TlpA_like_family"/>
    <property type="match status" value="1"/>
</dbReference>
<keyword evidence="3" id="KW-1015">Disulfide bond</keyword>
<feature type="domain" description="Thioredoxin" evidence="6">
    <location>
        <begin position="445"/>
        <end position="587"/>
    </location>
</feature>
<sequence>MKQKISYLILLICGFLFSRNNYAQRGFTTLSGTFDQKKNYEITIIGKEADRSFRLAKAVVDTSTNKFMLPVPVRNGIHYSMRIDRMKEGHRRLELDQSINFPIQFNGQQNLELNITANLFGQGKNAASPKMTTANRLPHSAFVSGVIDHATVGAELSLEKVVNGQTQIVQTNFVARGDSVFNFAIPMEKDGFYYISTIRTKKAIYLHPGDDIDIRLDIATGTEVGATKTTSENKQIAQWEKVKLPLLKILMQQKPDREAFTQAYKPVQSSLGAFIAQIKTNNSRFNELFKTTVQLDNDLLALQMLLKSSTEKRGVYWMPSKEFVDVPDYYKGLLIGHMLNSADLLTLGDGYSYLNLSARFSLLQVDEAKRKQLTDAEKVGLYMAAVENETLKPLILKSQLEDLEFNISNYSEFREIFLPFKRYAQVGNIQKKYNGLLNMFVADTAYIGKSSYNFTLPDMEGKTVSMKDFKGKVILIDVWATWCGPCKAQIPFFKEIEEEYKGNDNIVFVGISLDSEKDKAKWLSAIKEKELGGIQLLDDRGKFFGKQYGITAIPRFCLIDKEGNWSEIRCPLPEQKEKLKKYINQLL</sequence>
<keyword evidence="2" id="KW-0201">Cytochrome c-type biogenesis</keyword>
<name>A0A420AQM3_SPHD1</name>
<dbReference type="PROSITE" id="PS00194">
    <property type="entry name" value="THIOREDOXIN_1"/>
    <property type="match status" value="1"/>
</dbReference>
<dbReference type="Gene3D" id="3.40.30.10">
    <property type="entry name" value="Glutaredoxin"/>
    <property type="match status" value="1"/>
</dbReference>
<dbReference type="Proteomes" id="UP000286246">
    <property type="component" value="Unassembled WGS sequence"/>
</dbReference>
<evidence type="ECO:0000256" key="3">
    <source>
        <dbReference type="ARBA" id="ARBA00023157"/>
    </source>
</evidence>
<accession>A0A420AQM3</accession>
<dbReference type="PANTHER" id="PTHR42852:SF6">
    <property type="entry name" value="THIOL:DISULFIDE INTERCHANGE PROTEIN DSBE"/>
    <property type="match status" value="1"/>
</dbReference>
<dbReference type="InterPro" id="IPR050553">
    <property type="entry name" value="Thioredoxin_ResA/DsbE_sf"/>
</dbReference>